<reference evidence="1 2" key="1">
    <citation type="journal article" date="2024" name="BMC Genomics">
        <title>De novo assembly and annotation of Popillia japonica's genome with initial clues to its potential as an invasive pest.</title>
        <authorList>
            <person name="Cucini C."/>
            <person name="Boschi S."/>
            <person name="Funari R."/>
            <person name="Cardaioli E."/>
            <person name="Iannotti N."/>
            <person name="Marturano G."/>
            <person name="Paoli F."/>
            <person name="Bruttini M."/>
            <person name="Carapelli A."/>
            <person name="Frati F."/>
            <person name="Nardi F."/>
        </authorList>
    </citation>
    <scope>NUCLEOTIDE SEQUENCE [LARGE SCALE GENOMIC DNA]</scope>
    <source>
        <strain evidence="1">DMR45628</strain>
    </source>
</reference>
<protein>
    <submittedName>
        <fullName evidence="1">Uncharacterized protein</fullName>
    </submittedName>
</protein>
<comment type="caution">
    <text evidence="1">The sequence shown here is derived from an EMBL/GenBank/DDBJ whole genome shotgun (WGS) entry which is preliminary data.</text>
</comment>
<sequence>MVAKETIDDETEDIQATNEDDNLQILQIFCLRFQDFQIVTEETSKPGWKATMILDTKLWMIVTLDIMQYDNEDEELEGMASGWTAMRNKKKDVQGN</sequence>
<proteinExistence type="predicted"/>
<dbReference type="Proteomes" id="UP001458880">
    <property type="component" value="Unassembled WGS sequence"/>
</dbReference>
<dbReference type="EMBL" id="JASPKY010000281">
    <property type="protein sequence ID" value="KAK9711368.1"/>
    <property type="molecule type" value="Genomic_DNA"/>
</dbReference>
<accession>A0AAW1K0K2</accession>
<dbReference type="AlphaFoldDB" id="A0AAW1K0K2"/>
<organism evidence="1 2">
    <name type="scientific">Popillia japonica</name>
    <name type="common">Japanese beetle</name>
    <dbReference type="NCBI Taxonomy" id="7064"/>
    <lineage>
        <taxon>Eukaryota</taxon>
        <taxon>Metazoa</taxon>
        <taxon>Ecdysozoa</taxon>
        <taxon>Arthropoda</taxon>
        <taxon>Hexapoda</taxon>
        <taxon>Insecta</taxon>
        <taxon>Pterygota</taxon>
        <taxon>Neoptera</taxon>
        <taxon>Endopterygota</taxon>
        <taxon>Coleoptera</taxon>
        <taxon>Polyphaga</taxon>
        <taxon>Scarabaeiformia</taxon>
        <taxon>Scarabaeidae</taxon>
        <taxon>Rutelinae</taxon>
        <taxon>Popillia</taxon>
    </lineage>
</organism>
<keyword evidence="2" id="KW-1185">Reference proteome</keyword>
<gene>
    <name evidence="1" type="ORF">QE152_g25510</name>
</gene>
<evidence type="ECO:0000313" key="2">
    <source>
        <dbReference type="Proteomes" id="UP001458880"/>
    </source>
</evidence>
<name>A0AAW1K0K2_POPJA</name>
<evidence type="ECO:0000313" key="1">
    <source>
        <dbReference type="EMBL" id="KAK9711368.1"/>
    </source>
</evidence>